<comment type="subcellular location">
    <subcellularLocation>
        <location evidence="2">Endoplasmic reticulum lumen</location>
    </subcellularLocation>
</comment>
<dbReference type="Gene3D" id="3.40.30.10">
    <property type="entry name" value="Glutaredoxin"/>
    <property type="match status" value="4"/>
</dbReference>
<evidence type="ECO:0000256" key="3">
    <source>
        <dbReference type="ARBA" id="ARBA00006347"/>
    </source>
</evidence>
<dbReference type="NCBIfam" id="TIGR01130">
    <property type="entry name" value="ER_PDI_fam"/>
    <property type="match status" value="1"/>
</dbReference>
<feature type="chain" id="PRO_5021462553" description="Protein disulfide-isomerase" evidence="13">
    <location>
        <begin position="18"/>
        <end position="567"/>
    </location>
</feature>
<evidence type="ECO:0000256" key="11">
    <source>
        <dbReference type="PIRSR" id="PIRSR605792-51"/>
    </source>
</evidence>
<keyword evidence="10 11" id="KW-0676">Redox-active center</keyword>
<dbReference type="FunFam" id="3.40.30.10:FF:000042">
    <property type="entry name" value="protein disulfide-isomerase A2"/>
    <property type="match status" value="1"/>
</dbReference>
<dbReference type="CDD" id="cd02961">
    <property type="entry name" value="PDI_a_family"/>
    <property type="match status" value="1"/>
</dbReference>
<keyword evidence="9 13" id="KW-0413">Isomerase</keyword>
<reference evidence="15 16" key="1">
    <citation type="journal article" date="2019" name="Sci. Rep.">
        <title>Orb-weaving spider Araneus ventricosus genome elucidates the spidroin gene catalogue.</title>
        <authorList>
            <person name="Kono N."/>
            <person name="Nakamura H."/>
            <person name="Ohtoshi R."/>
            <person name="Moran D.A.P."/>
            <person name="Shinohara A."/>
            <person name="Yoshida Y."/>
            <person name="Fujiwara M."/>
            <person name="Mori M."/>
            <person name="Tomita M."/>
            <person name="Arakawa K."/>
        </authorList>
    </citation>
    <scope>NUCLEOTIDE SEQUENCE [LARGE SCALE GENOMIC DNA]</scope>
</reference>
<dbReference type="FunFam" id="3.40.30.10:FF:000023">
    <property type="entry name" value="Protein disulfide-isomerase"/>
    <property type="match status" value="1"/>
</dbReference>
<feature type="domain" description="Thioredoxin" evidence="14">
    <location>
        <begin position="341"/>
        <end position="470"/>
    </location>
</feature>
<evidence type="ECO:0000256" key="5">
    <source>
        <dbReference type="ARBA" id="ARBA00022729"/>
    </source>
</evidence>
<dbReference type="PROSITE" id="PS00194">
    <property type="entry name" value="THIOREDOXIN_1"/>
    <property type="match status" value="2"/>
</dbReference>
<comment type="catalytic activity">
    <reaction evidence="1 13">
        <text>Catalyzes the rearrangement of -S-S- bonds in proteins.</text>
        <dbReference type="EC" id="5.3.4.1"/>
    </reaction>
</comment>
<dbReference type="SUPFAM" id="SSF52833">
    <property type="entry name" value="Thioredoxin-like"/>
    <property type="match status" value="4"/>
</dbReference>
<evidence type="ECO:0000256" key="6">
    <source>
        <dbReference type="ARBA" id="ARBA00022737"/>
    </source>
</evidence>
<name>A0A4Y2HPN3_ARAVE</name>
<sequence>MFIKLLIVTLCIASTIADEIKKENHVLVLTKDNFEGAIKDKNVLVEFYAPWCGHCKALEPQYAKAAESLAEEKSELLLGKVDATIETELAERYGVRGYPTIKFFREGKIFEYNGGRTSDEIIRWLKKKTGPPAVDLSSAEDAKKFVDSNEVAVVGFFKDLEGAEAKIFKSVASEMDDFVFGISDDDVVYSELKVSKDGVILFKKFDEGRNEYEGELKEEDLKKFLKSNSLPLVVEFSHETAQKIFGGDIKAHNLLFISKESSDYESRVDVFRKVAREFKGKVLFVTINTDDEDHEKIMDFFGLKKEDTPTMRLIKLEEEMAKFKPPTAGNSESEIRDFVIGVLGGKIKQHLLSEDIPDGWDKEPVKILVGKNFDEVAFDKSKNVLVEFYAPWCGHCKQLAPIYDELGEKYKDRDDVVIAKMDATANELEHTKINSYPTIKLYKKGTNEVVEYNGERTLEGINKFIETDGEYGKAAPDEVIEFNGERTLEGIGRFIETDGVDGAAVKEEEEAEEAVRRCPGTAMNYKHPSHLIGHSFLSPTHIVYQSQANQLLNSFLHSSQWLVSGLK</sequence>
<evidence type="ECO:0000256" key="7">
    <source>
        <dbReference type="ARBA" id="ARBA00022824"/>
    </source>
</evidence>
<proteinExistence type="inferred from homology"/>
<dbReference type="GO" id="GO:0005788">
    <property type="term" value="C:endoplasmic reticulum lumen"/>
    <property type="evidence" value="ECO:0007669"/>
    <property type="project" value="UniProtKB-SubCell"/>
</dbReference>
<dbReference type="CDD" id="cd02982">
    <property type="entry name" value="PDI_b'_family"/>
    <property type="match status" value="1"/>
</dbReference>
<evidence type="ECO:0000259" key="14">
    <source>
        <dbReference type="PROSITE" id="PS51352"/>
    </source>
</evidence>
<dbReference type="NCBIfam" id="TIGR01126">
    <property type="entry name" value="pdi_dom"/>
    <property type="match status" value="2"/>
</dbReference>
<accession>A0A4Y2HPN3</accession>
<keyword evidence="6" id="KW-0677">Repeat</keyword>
<dbReference type="EMBL" id="BGPR01002077">
    <property type="protein sequence ID" value="GBM67336.1"/>
    <property type="molecule type" value="Genomic_DNA"/>
</dbReference>
<feature type="signal peptide" evidence="13">
    <location>
        <begin position="1"/>
        <end position="17"/>
    </location>
</feature>
<dbReference type="FunFam" id="3.40.30.10:FF:000027">
    <property type="entry name" value="protein disulfide-isomerase A2"/>
    <property type="match status" value="1"/>
</dbReference>
<gene>
    <name evidence="15" type="primary">Pdi_1</name>
    <name evidence="15" type="ORF">AVEN_97310_2</name>
</gene>
<dbReference type="InterPro" id="IPR013766">
    <property type="entry name" value="Thioredoxin_domain"/>
</dbReference>
<evidence type="ECO:0000256" key="8">
    <source>
        <dbReference type="ARBA" id="ARBA00023157"/>
    </source>
</evidence>
<comment type="caution">
    <text evidence="15">The sequence shown here is derived from an EMBL/GenBank/DDBJ whole genome shotgun (WGS) entry which is preliminary data.</text>
</comment>
<feature type="domain" description="Thioredoxin" evidence="14">
    <location>
        <begin position="5"/>
        <end position="130"/>
    </location>
</feature>
<keyword evidence="7" id="KW-0256">Endoplasmic reticulum</keyword>
<evidence type="ECO:0000256" key="10">
    <source>
        <dbReference type="ARBA" id="ARBA00023284"/>
    </source>
</evidence>
<dbReference type="PROSITE" id="PS51352">
    <property type="entry name" value="THIOREDOXIN_2"/>
    <property type="match status" value="2"/>
</dbReference>
<protein>
    <recommendedName>
        <fullName evidence="4 13">Protein disulfide-isomerase</fullName>
        <ecNumber evidence="4 13">5.3.4.1</ecNumber>
    </recommendedName>
</protein>
<evidence type="ECO:0000256" key="9">
    <source>
        <dbReference type="ARBA" id="ARBA00023235"/>
    </source>
</evidence>
<dbReference type="Pfam" id="PF13848">
    <property type="entry name" value="Thioredoxin_6"/>
    <property type="match status" value="1"/>
</dbReference>
<dbReference type="InterPro" id="IPR017937">
    <property type="entry name" value="Thioredoxin_CS"/>
</dbReference>
<dbReference type="GO" id="GO:0003756">
    <property type="term" value="F:protein disulfide isomerase activity"/>
    <property type="evidence" value="ECO:0007669"/>
    <property type="project" value="UniProtKB-EC"/>
</dbReference>
<keyword evidence="8 11" id="KW-1015">Disulfide bond</keyword>
<dbReference type="PANTHER" id="PTHR18929">
    <property type="entry name" value="PROTEIN DISULFIDE ISOMERASE"/>
    <property type="match status" value="1"/>
</dbReference>
<evidence type="ECO:0000256" key="4">
    <source>
        <dbReference type="ARBA" id="ARBA00012723"/>
    </source>
</evidence>
<comment type="similarity">
    <text evidence="3 12">Belongs to the protein disulfide isomerase family.</text>
</comment>
<feature type="disulfide bond" description="Redox-active" evidence="11">
    <location>
        <begin position="393"/>
        <end position="396"/>
    </location>
</feature>
<dbReference type="InterPro" id="IPR005788">
    <property type="entry name" value="PDI_thioredoxin-like_dom"/>
</dbReference>
<evidence type="ECO:0000256" key="12">
    <source>
        <dbReference type="RuleBase" id="RU004208"/>
    </source>
</evidence>
<feature type="disulfide bond" description="Redox-active" evidence="11">
    <location>
        <begin position="52"/>
        <end position="55"/>
    </location>
</feature>
<dbReference type="Pfam" id="PF00085">
    <property type="entry name" value="Thioredoxin"/>
    <property type="match status" value="2"/>
</dbReference>
<evidence type="ECO:0000256" key="13">
    <source>
        <dbReference type="RuleBase" id="RU361130"/>
    </source>
</evidence>
<dbReference type="Proteomes" id="UP000499080">
    <property type="component" value="Unassembled WGS sequence"/>
</dbReference>
<dbReference type="PANTHER" id="PTHR18929:SF240">
    <property type="entry name" value="PROTEIN DISULFIDE-ISOMERASE"/>
    <property type="match status" value="1"/>
</dbReference>
<dbReference type="GO" id="GO:0006457">
    <property type="term" value="P:protein folding"/>
    <property type="evidence" value="ECO:0007669"/>
    <property type="project" value="TreeGrafter"/>
</dbReference>
<dbReference type="CDD" id="cd02981">
    <property type="entry name" value="PDI_b_family"/>
    <property type="match status" value="1"/>
</dbReference>
<dbReference type="EC" id="5.3.4.1" evidence="4 13"/>
<evidence type="ECO:0000313" key="15">
    <source>
        <dbReference type="EMBL" id="GBM67336.1"/>
    </source>
</evidence>
<dbReference type="FunFam" id="3.40.30.10:FF:000030">
    <property type="entry name" value="Protein disulfide-isomerase"/>
    <property type="match status" value="1"/>
</dbReference>
<dbReference type="PRINTS" id="PR00421">
    <property type="entry name" value="THIOREDOXIN"/>
</dbReference>
<dbReference type="CDD" id="cd02995">
    <property type="entry name" value="PDI_a_PDI_a'_C"/>
    <property type="match status" value="1"/>
</dbReference>
<dbReference type="InterPro" id="IPR036249">
    <property type="entry name" value="Thioredoxin-like_sf"/>
</dbReference>
<evidence type="ECO:0000313" key="16">
    <source>
        <dbReference type="Proteomes" id="UP000499080"/>
    </source>
</evidence>
<dbReference type="InterPro" id="IPR005792">
    <property type="entry name" value="Prot_disulphide_isomerase"/>
</dbReference>
<keyword evidence="16" id="KW-1185">Reference proteome</keyword>
<evidence type="ECO:0000256" key="2">
    <source>
        <dbReference type="ARBA" id="ARBA00004319"/>
    </source>
</evidence>
<dbReference type="OrthoDB" id="72053at2759"/>
<evidence type="ECO:0000256" key="1">
    <source>
        <dbReference type="ARBA" id="ARBA00001182"/>
    </source>
</evidence>
<keyword evidence="5 13" id="KW-0732">Signal</keyword>
<dbReference type="AlphaFoldDB" id="A0A4Y2HPN3"/>
<dbReference type="GO" id="GO:0034976">
    <property type="term" value="P:response to endoplasmic reticulum stress"/>
    <property type="evidence" value="ECO:0007669"/>
    <property type="project" value="TreeGrafter"/>
</dbReference>
<organism evidence="15 16">
    <name type="scientific">Araneus ventricosus</name>
    <name type="common">Orbweaver spider</name>
    <name type="synonym">Epeira ventricosa</name>
    <dbReference type="NCBI Taxonomy" id="182803"/>
    <lineage>
        <taxon>Eukaryota</taxon>
        <taxon>Metazoa</taxon>
        <taxon>Ecdysozoa</taxon>
        <taxon>Arthropoda</taxon>
        <taxon>Chelicerata</taxon>
        <taxon>Arachnida</taxon>
        <taxon>Araneae</taxon>
        <taxon>Araneomorphae</taxon>
        <taxon>Entelegynae</taxon>
        <taxon>Araneoidea</taxon>
        <taxon>Araneidae</taxon>
        <taxon>Araneus</taxon>
    </lineage>
</organism>